<dbReference type="PANTHER" id="PTHR10183">
    <property type="entry name" value="CALPAIN"/>
    <property type="match status" value="1"/>
</dbReference>
<gene>
    <name evidence="9" type="ORF">LGLO00237_LOCUS14394</name>
</gene>
<dbReference type="Pfam" id="PF00648">
    <property type="entry name" value="Peptidase_C2"/>
    <property type="match status" value="1"/>
</dbReference>
<keyword evidence="7" id="KW-0812">Transmembrane</keyword>
<dbReference type="GO" id="GO:0004198">
    <property type="term" value="F:calcium-dependent cysteine-type endopeptidase activity"/>
    <property type="evidence" value="ECO:0007669"/>
    <property type="project" value="InterPro"/>
</dbReference>
<dbReference type="CDD" id="cd00044">
    <property type="entry name" value="CysPc"/>
    <property type="match status" value="1"/>
</dbReference>
<dbReference type="PANTHER" id="PTHR10183:SF379">
    <property type="entry name" value="CALPAIN-5"/>
    <property type="match status" value="1"/>
</dbReference>
<proteinExistence type="inferred from homology"/>
<dbReference type="PRINTS" id="PR00704">
    <property type="entry name" value="CALPAIN"/>
</dbReference>
<accession>A0A7S4DQ14</accession>
<dbReference type="InterPro" id="IPR038765">
    <property type="entry name" value="Papain-like_cys_pep_sf"/>
</dbReference>
<dbReference type="EMBL" id="HBIV01019897">
    <property type="protein sequence ID" value="CAE0662793.1"/>
    <property type="molecule type" value="Transcribed_RNA"/>
</dbReference>
<dbReference type="InterPro" id="IPR001300">
    <property type="entry name" value="Peptidase_C2_calpain_cat"/>
</dbReference>
<comment type="similarity">
    <text evidence="1">Belongs to the peptidase C2 family.</text>
</comment>
<evidence type="ECO:0000256" key="7">
    <source>
        <dbReference type="SAM" id="Phobius"/>
    </source>
</evidence>
<protein>
    <recommendedName>
        <fullName evidence="8">Calpain catalytic domain-containing protein</fullName>
    </recommendedName>
</protein>
<evidence type="ECO:0000256" key="4">
    <source>
        <dbReference type="ARBA" id="ARBA00022807"/>
    </source>
</evidence>
<dbReference type="InterPro" id="IPR022684">
    <property type="entry name" value="Calpain_cysteine_protease"/>
</dbReference>
<dbReference type="SUPFAM" id="SSF54001">
    <property type="entry name" value="Cysteine proteinases"/>
    <property type="match status" value="1"/>
</dbReference>
<evidence type="ECO:0000256" key="6">
    <source>
        <dbReference type="PROSITE-ProRule" id="PRU00239"/>
    </source>
</evidence>
<feature type="active site" evidence="5 6">
    <location>
        <position position="128"/>
    </location>
</feature>
<keyword evidence="7" id="KW-0472">Membrane</keyword>
<evidence type="ECO:0000256" key="1">
    <source>
        <dbReference type="ARBA" id="ARBA00007623"/>
    </source>
</evidence>
<evidence type="ECO:0000256" key="5">
    <source>
        <dbReference type="PIRSR" id="PIRSR622684-1"/>
    </source>
</evidence>
<evidence type="ECO:0000256" key="3">
    <source>
        <dbReference type="ARBA" id="ARBA00022801"/>
    </source>
</evidence>
<dbReference type="Gene3D" id="3.90.70.10">
    <property type="entry name" value="Cysteine proteinases"/>
    <property type="match status" value="1"/>
</dbReference>
<dbReference type="SMART" id="SM00230">
    <property type="entry name" value="CysPc"/>
    <property type="match status" value="1"/>
</dbReference>
<sequence>MPEHGRFHRRRRKFMPRKIDASEKAIEQLYARYKVNAGMDATQIEAKLMGKTKFVDSEFPPQLVSVTGDTKGNLEGKRRARENLEDFEGLRWARPEEIYHDITIFKKGRGDKDAIEPNDIDQGTLGDCWFCSALACLAENPAHITKALVTKKWSKSGAYDVRLCIAGVWQIVTVDDCLPVHENGDPVFLSSKDHDLWVMLIEKAYAKVHGSYLSLAGGFSAMAFEDITGCAAETLQFSTVMKGDPVKLWDFFVKHTSQEDPVCISSISRPKECGFTEKEWKKTGIFSGHAYSVLDAKEHKGLRLLQVRNPWGGSESKLDFNDDDREHWTPELIKAFGATFKEDGTFFIKFEDVLRCFNLVDICYMHGADCHPFQASRASSTFTTGDAKQLSHCWRFEITKETEVVASIHQKDERDPRVPRYIDHRVIIADAASRGTVYAHKASMRKKSTVARCTLEPGSYVLIAHTTGRRMAKLGYTEAPFAVSLHAAESTKLVPVDHRLASNHAEQALMSMNGDVRSCASDKMQKYAVLAVGILILVTVAMSKNAYLAHMHRTSFYHDQLLFS</sequence>
<dbReference type="PROSITE" id="PS50203">
    <property type="entry name" value="CALPAIN_CAT"/>
    <property type="match status" value="1"/>
</dbReference>
<dbReference type="AlphaFoldDB" id="A0A7S4DQ14"/>
<keyword evidence="2 6" id="KW-0645">Protease</keyword>
<feature type="domain" description="Calpain catalytic" evidence="8">
    <location>
        <begin position="53"/>
        <end position="366"/>
    </location>
</feature>
<evidence type="ECO:0000259" key="8">
    <source>
        <dbReference type="PROSITE" id="PS50203"/>
    </source>
</evidence>
<evidence type="ECO:0000256" key="2">
    <source>
        <dbReference type="ARBA" id="ARBA00022670"/>
    </source>
</evidence>
<feature type="active site" evidence="5 6">
    <location>
        <position position="289"/>
    </location>
</feature>
<organism evidence="9">
    <name type="scientific">Lotharella globosa</name>
    <dbReference type="NCBI Taxonomy" id="91324"/>
    <lineage>
        <taxon>Eukaryota</taxon>
        <taxon>Sar</taxon>
        <taxon>Rhizaria</taxon>
        <taxon>Cercozoa</taxon>
        <taxon>Chlorarachniophyceae</taxon>
        <taxon>Lotharella</taxon>
    </lineage>
</organism>
<dbReference type="PROSITE" id="PS00139">
    <property type="entry name" value="THIOL_PROTEASE_CYS"/>
    <property type="match status" value="1"/>
</dbReference>
<evidence type="ECO:0000313" key="9">
    <source>
        <dbReference type="EMBL" id="CAE0662793.1"/>
    </source>
</evidence>
<feature type="active site" evidence="5 6">
    <location>
        <position position="309"/>
    </location>
</feature>
<reference evidence="9" key="1">
    <citation type="submission" date="2021-01" db="EMBL/GenBank/DDBJ databases">
        <authorList>
            <person name="Corre E."/>
            <person name="Pelletier E."/>
            <person name="Niang G."/>
            <person name="Scheremetjew M."/>
            <person name="Finn R."/>
            <person name="Kale V."/>
            <person name="Holt S."/>
            <person name="Cochrane G."/>
            <person name="Meng A."/>
            <person name="Brown T."/>
            <person name="Cohen L."/>
        </authorList>
    </citation>
    <scope>NUCLEOTIDE SEQUENCE</scope>
    <source>
        <strain evidence="9">CCCM811</strain>
    </source>
</reference>
<keyword evidence="4 6" id="KW-0788">Thiol protease</keyword>
<keyword evidence="7" id="KW-1133">Transmembrane helix</keyword>
<dbReference type="InterPro" id="IPR000169">
    <property type="entry name" value="Pept_cys_AS"/>
</dbReference>
<feature type="transmembrane region" description="Helical" evidence="7">
    <location>
        <begin position="527"/>
        <end position="547"/>
    </location>
</feature>
<dbReference type="GO" id="GO:0006508">
    <property type="term" value="P:proteolysis"/>
    <property type="evidence" value="ECO:0007669"/>
    <property type="project" value="UniProtKB-KW"/>
</dbReference>
<keyword evidence="3 6" id="KW-0378">Hydrolase</keyword>
<name>A0A7S4DQ14_9EUKA</name>